<dbReference type="InParanoid" id="A0A330L5G5"/>
<feature type="region of interest" description="Disordered" evidence="1">
    <location>
        <begin position="83"/>
        <end position="102"/>
    </location>
</feature>
<evidence type="ECO:0000313" key="3">
    <source>
        <dbReference type="Proteomes" id="UP000248168"/>
    </source>
</evidence>
<sequence length="102" mass="10753">MGVGIGRSKSHMARSIAVGVKKAVRIVKAVASSASGARAAGSAQQRLKQSTMGDVSFKEKFRVPLDAEEESVAGGFDRFDDAIRSDGAGDQRRGDGFYGLMM</sequence>
<accession>A0A330L5G5</accession>
<dbReference type="Proteomes" id="UP000248168">
    <property type="component" value="Unassembled WGS sequence"/>
</dbReference>
<name>A0A330L5G5_9BACT</name>
<evidence type="ECO:0000256" key="1">
    <source>
        <dbReference type="SAM" id="MobiDB-lite"/>
    </source>
</evidence>
<keyword evidence="3" id="KW-1185">Reference proteome</keyword>
<reference evidence="3" key="1">
    <citation type="submission" date="2018-04" db="EMBL/GenBank/DDBJ databases">
        <authorList>
            <person name="Lucker S."/>
            <person name="Sakoula D."/>
        </authorList>
    </citation>
    <scope>NUCLEOTIDE SEQUENCE [LARGE SCALE GENOMIC DNA]</scope>
</reference>
<dbReference type="EMBL" id="OUNR01000012">
    <property type="protein sequence ID" value="SPP64432.1"/>
    <property type="molecule type" value="Genomic_DNA"/>
</dbReference>
<proteinExistence type="predicted"/>
<feature type="compositionally biased region" description="Basic and acidic residues" evidence="1">
    <location>
        <begin position="83"/>
        <end position="95"/>
    </location>
</feature>
<protein>
    <submittedName>
        <fullName evidence="2">Uncharacterized protein</fullName>
    </submittedName>
</protein>
<gene>
    <name evidence="2" type="ORF">NITLEN_20071</name>
</gene>
<organism evidence="2 3">
    <name type="scientific">Nitrospira lenta</name>
    <dbReference type="NCBI Taxonomy" id="1436998"/>
    <lineage>
        <taxon>Bacteria</taxon>
        <taxon>Pseudomonadati</taxon>
        <taxon>Nitrospirota</taxon>
        <taxon>Nitrospiria</taxon>
        <taxon>Nitrospirales</taxon>
        <taxon>Nitrospiraceae</taxon>
        <taxon>Nitrospira</taxon>
    </lineage>
</organism>
<evidence type="ECO:0000313" key="2">
    <source>
        <dbReference type="EMBL" id="SPP64432.1"/>
    </source>
</evidence>
<dbReference type="AlphaFoldDB" id="A0A330L5G5"/>